<feature type="domain" description="DUF306" evidence="2">
    <location>
        <begin position="231"/>
        <end position="329"/>
    </location>
</feature>
<dbReference type="PANTHER" id="PTHR35535:SF1">
    <property type="entry name" value="HEAT SHOCK PROTEIN HSLJ"/>
    <property type="match status" value="1"/>
</dbReference>
<name>A0A5M6CHW9_9FLAO</name>
<dbReference type="InterPro" id="IPR053147">
    <property type="entry name" value="Hsp_HslJ-like"/>
</dbReference>
<sequence length="340" mass="38587">MKSLKMLVLFFSVASMALAQETIKMQVKESKVHCTGVGPMECLQVKTGKEKEWTYFYENIEGFDFEPGYRYKLKVEKSKREGNLPADASAYTYKLKKVVSKKKVKSTTVKNSYILNKKMVLSKINGKKVDNASVYFTLNDDKMSGKSGCNRFSASYKLNGDKLEVTPGMGTLMACDEESMRLEAEFLKMLESKNFDIETAGSVVKFKKANSKEVVMEFNIPTENDIWSFIDGKKWKLIMLENVGQDYGKSFIQFDAKNKKVNGNSGCNNFFGTYSTTEKTITFKGLGSTRMACLDQETSEIESKILKYLSDATVNFDVADQTLNFYNNDRLIMMFGLYTE</sequence>
<dbReference type="InterPro" id="IPR038670">
    <property type="entry name" value="HslJ-like_sf"/>
</dbReference>
<feature type="domain" description="DUF4377" evidence="3">
    <location>
        <begin position="27"/>
        <end position="101"/>
    </location>
</feature>
<dbReference type="AlphaFoldDB" id="A0A5M6CHW9"/>
<feature type="signal peptide" evidence="1">
    <location>
        <begin position="1"/>
        <end position="19"/>
    </location>
</feature>
<accession>A0A5M6CHW9</accession>
<comment type="caution">
    <text evidence="4">The sequence shown here is derived from an EMBL/GenBank/DDBJ whole genome shotgun (WGS) entry which is preliminary data.</text>
</comment>
<organism evidence="4 5">
    <name type="scientific">Paenimyroides baculatum</name>
    <dbReference type="NCBI Taxonomy" id="2608000"/>
    <lineage>
        <taxon>Bacteria</taxon>
        <taxon>Pseudomonadati</taxon>
        <taxon>Bacteroidota</taxon>
        <taxon>Flavobacteriia</taxon>
        <taxon>Flavobacteriales</taxon>
        <taxon>Flavobacteriaceae</taxon>
        <taxon>Paenimyroides</taxon>
    </lineage>
</organism>
<evidence type="ECO:0000259" key="2">
    <source>
        <dbReference type="Pfam" id="PF03724"/>
    </source>
</evidence>
<feature type="domain" description="DUF306" evidence="2">
    <location>
        <begin position="118"/>
        <end position="213"/>
    </location>
</feature>
<evidence type="ECO:0000313" key="4">
    <source>
        <dbReference type="EMBL" id="KAA5532975.1"/>
    </source>
</evidence>
<keyword evidence="5" id="KW-1185">Reference proteome</keyword>
<reference evidence="4 5" key="1">
    <citation type="submission" date="2019-09" db="EMBL/GenBank/DDBJ databases">
        <title>Genome sequence and assembly of Flavobacterium sp.</title>
        <authorList>
            <person name="Chhetri G."/>
        </authorList>
    </citation>
    <scope>NUCLEOTIDE SEQUENCE [LARGE SCALE GENOMIC DNA]</scope>
    <source>
        <strain evidence="4 5">SNL9</strain>
    </source>
</reference>
<dbReference type="PANTHER" id="PTHR35535">
    <property type="entry name" value="HEAT SHOCK PROTEIN HSLJ"/>
    <property type="match status" value="1"/>
</dbReference>
<dbReference type="Pfam" id="PF14302">
    <property type="entry name" value="DUF4377"/>
    <property type="match status" value="1"/>
</dbReference>
<evidence type="ECO:0000259" key="3">
    <source>
        <dbReference type="Pfam" id="PF14302"/>
    </source>
</evidence>
<dbReference type="InterPro" id="IPR025485">
    <property type="entry name" value="DUF4377"/>
</dbReference>
<dbReference type="Gene3D" id="2.40.128.270">
    <property type="match status" value="2"/>
</dbReference>
<dbReference type="RefSeq" id="WP_150013468.1">
    <property type="nucleotide sequence ID" value="NZ_VWSG01000009.1"/>
</dbReference>
<proteinExistence type="predicted"/>
<evidence type="ECO:0000313" key="5">
    <source>
        <dbReference type="Proteomes" id="UP000325141"/>
    </source>
</evidence>
<keyword evidence="1" id="KW-0732">Signal</keyword>
<dbReference type="EMBL" id="VWSG01000009">
    <property type="protein sequence ID" value="KAA5532975.1"/>
    <property type="molecule type" value="Genomic_DNA"/>
</dbReference>
<dbReference type="InterPro" id="IPR005184">
    <property type="entry name" value="DUF306_Meta_HslJ"/>
</dbReference>
<protein>
    <submittedName>
        <fullName evidence="4">META domain-containing protein</fullName>
    </submittedName>
</protein>
<dbReference type="Proteomes" id="UP000325141">
    <property type="component" value="Unassembled WGS sequence"/>
</dbReference>
<feature type="chain" id="PRO_5024435774" evidence="1">
    <location>
        <begin position="20"/>
        <end position="340"/>
    </location>
</feature>
<evidence type="ECO:0000256" key="1">
    <source>
        <dbReference type="SAM" id="SignalP"/>
    </source>
</evidence>
<dbReference type="Pfam" id="PF03724">
    <property type="entry name" value="META"/>
    <property type="match status" value="2"/>
</dbReference>
<gene>
    <name evidence="4" type="ORF">F0460_11765</name>
</gene>